<keyword evidence="7" id="KW-0677">Repeat</keyword>
<evidence type="ECO:0000256" key="9">
    <source>
        <dbReference type="ARBA" id="ARBA00023295"/>
    </source>
</evidence>
<keyword evidence="5" id="KW-0964">Secreted</keyword>
<keyword evidence="14" id="KW-1185">Reference proteome</keyword>
<dbReference type="InterPro" id="IPR000743">
    <property type="entry name" value="Glyco_hydro_28"/>
</dbReference>
<dbReference type="SUPFAM" id="SSF51126">
    <property type="entry name" value="Pectin lyase-like"/>
    <property type="match status" value="1"/>
</dbReference>
<sequence>MATLGYSQTNFDVTSYGAVGDGITDDSQAFMKAWMAVCRARSNMAVLYVPRGKKFLLKPSQFGGPCNSPNVHFLVGGEIAGPKKLSDWRGHDVSRWLSFRDVNGLTVDGDGLINGQGAIWWKSVGDAKARPLAVGFSSCNNLKLSGLTLINSPRSHIAINSCTKVTITNLRIIAPETSHNTDGIDISSSSNVQIQDCYIGTGDDCIAINSGCNNISITGVVCGPGHGISVGSLGKDGAQAEVEDIRVEHCTFNGTQNGARIKTWQGGSGFARKIVFANITVINAYNPIIIDQYYCLSGKTCQSQKSAVKLSGISFMGFRGTSLSDDAINLSCSKSVGCTNILLDHINITSAVRGKIVHSSCINAHGRDIDSIPKVYCLSP</sequence>
<accession>A0A6P5WLC2</accession>
<dbReference type="SMART" id="SM00710">
    <property type="entry name" value="PbH1"/>
    <property type="match status" value="6"/>
</dbReference>
<evidence type="ECO:0000256" key="3">
    <source>
        <dbReference type="ARBA" id="ARBA00012736"/>
    </source>
</evidence>
<proteinExistence type="inferred from homology"/>
<organism evidence="14 15">
    <name type="scientific">Durio zibethinus</name>
    <name type="common">Durian</name>
    <dbReference type="NCBI Taxonomy" id="66656"/>
    <lineage>
        <taxon>Eukaryota</taxon>
        <taxon>Viridiplantae</taxon>
        <taxon>Streptophyta</taxon>
        <taxon>Embryophyta</taxon>
        <taxon>Tracheophyta</taxon>
        <taxon>Spermatophyta</taxon>
        <taxon>Magnoliopsida</taxon>
        <taxon>eudicotyledons</taxon>
        <taxon>Gunneridae</taxon>
        <taxon>Pentapetalae</taxon>
        <taxon>rosids</taxon>
        <taxon>malvids</taxon>
        <taxon>Malvales</taxon>
        <taxon>Malvaceae</taxon>
        <taxon>Helicteroideae</taxon>
        <taxon>Durio</taxon>
    </lineage>
</organism>
<keyword evidence="4" id="KW-0134">Cell wall</keyword>
<keyword evidence="8 13" id="KW-0378">Hydrolase</keyword>
<dbReference type="Gene3D" id="2.160.20.10">
    <property type="entry name" value="Single-stranded right-handed beta-helix, Pectin lyase-like"/>
    <property type="match status" value="1"/>
</dbReference>
<keyword evidence="9 13" id="KW-0326">Glycosidase</keyword>
<evidence type="ECO:0000313" key="15">
    <source>
        <dbReference type="RefSeq" id="XP_022716562.1"/>
    </source>
</evidence>
<dbReference type="InterPro" id="IPR011050">
    <property type="entry name" value="Pectin_lyase_fold/virulence"/>
</dbReference>
<dbReference type="Pfam" id="PF00295">
    <property type="entry name" value="Glyco_hydro_28"/>
    <property type="match status" value="1"/>
</dbReference>
<dbReference type="PROSITE" id="PS00502">
    <property type="entry name" value="POLYGALACTURONASE"/>
    <property type="match status" value="1"/>
</dbReference>
<dbReference type="FunFam" id="2.160.20.10:FF:000032">
    <property type="entry name" value="Pectin lyase-like superfamily protein"/>
    <property type="match status" value="1"/>
</dbReference>
<dbReference type="InterPro" id="IPR012334">
    <property type="entry name" value="Pectin_lyas_fold"/>
</dbReference>
<feature type="active site" evidence="12">
    <location>
        <position position="226"/>
    </location>
</feature>
<name>A0A6P5WLC2_DURZI</name>
<dbReference type="Proteomes" id="UP000515121">
    <property type="component" value="Unplaced"/>
</dbReference>
<evidence type="ECO:0000256" key="11">
    <source>
        <dbReference type="ARBA" id="ARBA00034074"/>
    </source>
</evidence>
<comment type="similarity">
    <text evidence="2 13">Belongs to the glycosyl hydrolase 28 family.</text>
</comment>
<dbReference type="GO" id="GO:0005975">
    <property type="term" value="P:carbohydrate metabolic process"/>
    <property type="evidence" value="ECO:0007669"/>
    <property type="project" value="InterPro"/>
</dbReference>
<evidence type="ECO:0000256" key="8">
    <source>
        <dbReference type="ARBA" id="ARBA00022801"/>
    </source>
</evidence>
<dbReference type="GeneID" id="111275446"/>
<dbReference type="GO" id="GO:0004650">
    <property type="term" value="F:polygalacturonase activity"/>
    <property type="evidence" value="ECO:0007669"/>
    <property type="project" value="UniProtKB-EC"/>
</dbReference>
<dbReference type="InterPro" id="IPR006626">
    <property type="entry name" value="PbH1"/>
</dbReference>
<dbReference type="PANTHER" id="PTHR31375">
    <property type="match status" value="1"/>
</dbReference>
<evidence type="ECO:0000256" key="7">
    <source>
        <dbReference type="ARBA" id="ARBA00022737"/>
    </source>
</evidence>
<dbReference type="KEGG" id="dzi:111275446"/>
<dbReference type="EC" id="3.2.1.15" evidence="3"/>
<dbReference type="RefSeq" id="XP_022716562.1">
    <property type="nucleotide sequence ID" value="XM_022860827.1"/>
</dbReference>
<evidence type="ECO:0000256" key="2">
    <source>
        <dbReference type="ARBA" id="ARBA00008834"/>
    </source>
</evidence>
<evidence type="ECO:0000256" key="1">
    <source>
        <dbReference type="ARBA" id="ARBA00004191"/>
    </source>
</evidence>
<comment type="catalytic activity">
    <reaction evidence="11">
        <text>(1,4-alpha-D-galacturonosyl)n+m + H2O = (1,4-alpha-D-galacturonosyl)n + (1,4-alpha-D-galacturonosyl)m.</text>
        <dbReference type="EC" id="3.2.1.15"/>
    </reaction>
</comment>
<dbReference type="OrthoDB" id="187139at2759"/>
<comment type="subcellular location">
    <subcellularLocation>
        <location evidence="1">Secreted</location>
        <location evidence="1">Cell wall</location>
    </subcellularLocation>
</comment>
<evidence type="ECO:0000256" key="13">
    <source>
        <dbReference type="RuleBase" id="RU361169"/>
    </source>
</evidence>
<evidence type="ECO:0000256" key="5">
    <source>
        <dbReference type="ARBA" id="ARBA00022525"/>
    </source>
</evidence>
<keyword evidence="6" id="KW-0732">Signal</keyword>
<dbReference type="AlphaFoldDB" id="A0A6P5WLC2"/>
<evidence type="ECO:0000256" key="6">
    <source>
        <dbReference type="ARBA" id="ARBA00022729"/>
    </source>
</evidence>
<gene>
    <name evidence="15" type="primary">LOC111275446</name>
</gene>
<reference evidence="15" key="1">
    <citation type="submission" date="2025-08" db="UniProtKB">
        <authorList>
            <consortium name="RefSeq"/>
        </authorList>
    </citation>
    <scope>IDENTIFICATION</scope>
    <source>
        <tissue evidence="15">Fruit stalk</tissue>
    </source>
</reference>
<dbReference type="GO" id="GO:0071555">
    <property type="term" value="P:cell wall organization"/>
    <property type="evidence" value="ECO:0007669"/>
    <property type="project" value="UniProtKB-KW"/>
</dbReference>
<evidence type="ECO:0000313" key="14">
    <source>
        <dbReference type="Proteomes" id="UP000515121"/>
    </source>
</evidence>
<evidence type="ECO:0000256" key="12">
    <source>
        <dbReference type="PROSITE-ProRule" id="PRU10052"/>
    </source>
</evidence>
<protein>
    <recommendedName>
        <fullName evidence="3">endo-polygalacturonase</fullName>
        <ecNumber evidence="3">3.2.1.15</ecNumber>
    </recommendedName>
</protein>
<keyword evidence="10" id="KW-0961">Cell wall biogenesis/degradation</keyword>
<evidence type="ECO:0000256" key="4">
    <source>
        <dbReference type="ARBA" id="ARBA00022512"/>
    </source>
</evidence>
<evidence type="ECO:0000256" key="10">
    <source>
        <dbReference type="ARBA" id="ARBA00023316"/>
    </source>
</evidence>